<feature type="compositionally biased region" description="Basic residues" evidence="1">
    <location>
        <begin position="1"/>
        <end position="10"/>
    </location>
</feature>
<keyword evidence="3" id="KW-1185">Reference proteome</keyword>
<dbReference type="AlphaFoldDB" id="A0A9P4JDL8"/>
<gene>
    <name evidence="2" type="ORF">K461DRAFT_273186</name>
</gene>
<feature type="compositionally biased region" description="Basic residues" evidence="1">
    <location>
        <begin position="79"/>
        <end position="91"/>
    </location>
</feature>
<name>A0A9P4JDL8_9PEZI</name>
<evidence type="ECO:0000313" key="3">
    <source>
        <dbReference type="Proteomes" id="UP000799439"/>
    </source>
</evidence>
<accession>A0A9P4JDL8</accession>
<evidence type="ECO:0000256" key="1">
    <source>
        <dbReference type="SAM" id="MobiDB-lite"/>
    </source>
</evidence>
<dbReference type="Proteomes" id="UP000799439">
    <property type="component" value="Unassembled WGS sequence"/>
</dbReference>
<protein>
    <submittedName>
        <fullName evidence="2">Uncharacterized protein</fullName>
    </submittedName>
</protein>
<sequence length="91" mass="9882">MLAIRRWQKTHKGEASSADGDSISPSLAPAQRPPAQSEAHQYPSPAPTSASSTSSFTSGPAAIFRSRSHKSPRSSPTRARPHHTRLWPRAR</sequence>
<organism evidence="2 3">
    <name type="scientific">Myriangium duriaei CBS 260.36</name>
    <dbReference type="NCBI Taxonomy" id="1168546"/>
    <lineage>
        <taxon>Eukaryota</taxon>
        <taxon>Fungi</taxon>
        <taxon>Dikarya</taxon>
        <taxon>Ascomycota</taxon>
        <taxon>Pezizomycotina</taxon>
        <taxon>Dothideomycetes</taxon>
        <taxon>Dothideomycetidae</taxon>
        <taxon>Myriangiales</taxon>
        <taxon>Myriangiaceae</taxon>
        <taxon>Myriangium</taxon>
    </lineage>
</organism>
<comment type="caution">
    <text evidence="2">The sequence shown here is derived from an EMBL/GenBank/DDBJ whole genome shotgun (WGS) entry which is preliminary data.</text>
</comment>
<proteinExistence type="predicted"/>
<evidence type="ECO:0000313" key="2">
    <source>
        <dbReference type="EMBL" id="KAF2157068.1"/>
    </source>
</evidence>
<feature type="compositionally biased region" description="Low complexity" evidence="1">
    <location>
        <begin position="47"/>
        <end position="62"/>
    </location>
</feature>
<dbReference type="EMBL" id="ML996081">
    <property type="protein sequence ID" value="KAF2157068.1"/>
    <property type="molecule type" value="Genomic_DNA"/>
</dbReference>
<reference evidence="2" key="1">
    <citation type="journal article" date="2020" name="Stud. Mycol.">
        <title>101 Dothideomycetes genomes: a test case for predicting lifestyles and emergence of pathogens.</title>
        <authorList>
            <person name="Haridas S."/>
            <person name="Albert R."/>
            <person name="Binder M."/>
            <person name="Bloem J."/>
            <person name="Labutti K."/>
            <person name="Salamov A."/>
            <person name="Andreopoulos B."/>
            <person name="Baker S."/>
            <person name="Barry K."/>
            <person name="Bills G."/>
            <person name="Bluhm B."/>
            <person name="Cannon C."/>
            <person name="Castanera R."/>
            <person name="Culley D."/>
            <person name="Daum C."/>
            <person name="Ezra D."/>
            <person name="Gonzalez J."/>
            <person name="Henrissat B."/>
            <person name="Kuo A."/>
            <person name="Liang C."/>
            <person name="Lipzen A."/>
            <person name="Lutzoni F."/>
            <person name="Magnuson J."/>
            <person name="Mondo S."/>
            <person name="Nolan M."/>
            <person name="Ohm R."/>
            <person name="Pangilinan J."/>
            <person name="Park H.-J."/>
            <person name="Ramirez L."/>
            <person name="Alfaro M."/>
            <person name="Sun H."/>
            <person name="Tritt A."/>
            <person name="Yoshinaga Y."/>
            <person name="Zwiers L.-H."/>
            <person name="Turgeon B."/>
            <person name="Goodwin S."/>
            <person name="Spatafora J."/>
            <person name="Crous P."/>
            <person name="Grigoriev I."/>
        </authorList>
    </citation>
    <scope>NUCLEOTIDE SEQUENCE</scope>
    <source>
        <strain evidence="2">CBS 260.36</strain>
    </source>
</reference>
<feature type="region of interest" description="Disordered" evidence="1">
    <location>
        <begin position="1"/>
        <end position="91"/>
    </location>
</feature>